<dbReference type="PANTHER" id="PTHR46796">
    <property type="entry name" value="HTH-TYPE TRANSCRIPTIONAL ACTIVATOR RHAS-RELATED"/>
    <property type="match status" value="1"/>
</dbReference>
<dbReference type="Pfam" id="PF12833">
    <property type="entry name" value="HTH_18"/>
    <property type="match status" value="1"/>
</dbReference>
<feature type="domain" description="HTH araC/xylS-type" evidence="5">
    <location>
        <begin position="306"/>
        <end position="407"/>
    </location>
</feature>
<dbReference type="Gene3D" id="1.10.10.60">
    <property type="entry name" value="Homeodomain-like"/>
    <property type="match status" value="1"/>
</dbReference>
<name>A0A2S6NJX2_RHOGL</name>
<keyword evidence="1" id="KW-0805">Transcription regulation</keyword>
<evidence type="ECO:0000259" key="5">
    <source>
        <dbReference type="PROSITE" id="PS01124"/>
    </source>
</evidence>
<dbReference type="PROSITE" id="PS01124">
    <property type="entry name" value="HTH_ARAC_FAMILY_2"/>
    <property type="match status" value="1"/>
</dbReference>
<evidence type="ECO:0000256" key="1">
    <source>
        <dbReference type="ARBA" id="ARBA00023015"/>
    </source>
</evidence>
<dbReference type="SMART" id="SM00342">
    <property type="entry name" value="HTH_ARAC"/>
    <property type="match status" value="1"/>
</dbReference>
<evidence type="ECO:0000313" key="6">
    <source>
        <dbReference type="EMBL" id="PPQ35109.1"/>
    </source>
</evidence>
<reference evidence="6 7" key="1">
    <citation type="journal article" date="2018" name="Arch. Microbiol.">
        <title>New insights into the metabolic potential of the phototrophic purple bacterium Rhodopila globiformis DSM 161(T) from its draft genome sequence and evidence for a vanadium-dependent nitrogenase.</title>
        <authorList>
            <person name="Imhoff J.F."/>
            <person name="Rahn T."/>
            <person name="Kunzel S."/>
            <person name="Neulinger S.C."/>
        </authorList>
    </citation>
    <scope>NUCLEOTIDE SEQUENCE [LARGE SCALE GENOMIC DNA]</scope>
    <source>
        <strain evidence="6 7">DSM 161</strain>
    </source>
</reference>
<dbReference type="SUPFAM" id="SSF46689">
    <property type="entry name" value="Homeodomain-like"/>
    <property type="match status" value="1"/>
</dbReference>
<dbReference type="AlphaFoldDB" id="A0A2S6NJX2"/>
<dbReference type="Proteomes" id="UP000239724">
    <property type="component" value="Unassembled WGS sequence"/>
</dbReference>
<dbReference type="InterPro" id="IPR009057">
    <property type="entry name" value="Homeodomain-like_sf"/>
</dbReference>
<protein>
    <recommendedName>
        <fullName evidence="5">HTH araC/xylS-type domain-containing protein</fullName>
    </recommendedName>
</protein>
<dbReference type="GO" id="GO:0043565">
    <property type="term" value="F:sequence-specific DNA binding"/>
    <property type="evidence" value="ECO:0007669"/>
    <property type="project" value="InterPro"/>
</dbReference>
<gene>
    <name evidence="6" type="ORF">CCS01_08640</name>
</gene>
<dbReference type="InterPro" id="IPR018060">
    <property type="entry name" value="HTH_AraC"/>
</dbReference>
<keyword evidence="2" id="KW-0238">DNA-binding</keyword>
<evidence type="ECO:0000256" key="2">
    <source>
        <dbReference type="ARBA" id="ARBA00023125"/>
    </source>
</evidence>
<evidence type="ECO:0000313" key="7">
    <source>
        <dbReference type="Proteomes" id="UP000239724"/>
    </source>
</evidence>
<feature type="region of interest" description="Disordered" evidence="4">
    <location>
        <begin position="1"/>
        <end position="26"/>
    </location>
</feature>
<sequence>MRQRTADGSARRFGSRDLPPRDGGPAAAMTGWHRLSPFFVMAARPGGPLANQLPQIGVSLVFEFWPAPIHSEFDRCQCLIRRVVNSASTNLRCDMPMPWAQIQDCADVDEVRSVTGPVVSEYFAASGGPFHVRLVSVALHCLRLDCATETLPRSLFLEMHDRVGIGFSASNNFPMKHQGAELLANEISMMSPGGTLWHTTTGPGDWFTMALPEDDFAEAGSTLVGRDIMACTPSLVARVAPSSLARLQSLYAAAVRAAESAPEIIAHPAAARALETTLIEAMLECLAQGDMRYDSASRRRHATIIGRLGQLEEANRGRPLFLADVCRSLRVSQRSLHQICQEYLGVGPKRYLLLRRLRLAYRELETASRSETTVTEVATKYGFWELGRFAVAYRETFGESPSATLAR</sequence>
<keyword evidence="3" id="KW-0804">Transcription</keyword>
<proteinExistence type="predicted"/>
<dbReference type="PANTHER" id="PTHR46796:SF12">
    <property type="entry name" value="HTH-TYPE DNA-BINDING TRANSCRIPTIONAL ACTIVATOR EUTR"/>
    <property type="match status" value="1"/>
</dbReference>
<dbReference type="InterPro" id="IPR050204">
    <property type="entry name" value="AraC_XylS_family_regulators"/>
</dbReference>
<keyword evidence="7" id="KW-1185">Reference proteome</keyword>
<evidence type="ECO:0000256" key="3">
    <source>
        <dbReference type="ARBA" id="ARBA00023163"/>
    </source>
</evidence>
<organism evidence="6 7">
    <name type="scientific">Rhodopila globiformis</name>
    <name type="common">Rhodopseudomonas globiformis</name>
    <dbReference type="NCBI Taxonomy" id="1071"/>
    <lineage>
        <taxon>Bacteria</taxon>
        <taxon>Pseudomonadati</taxon>
        <taxon>Pseudomonadota</taxon>
        <taxon>Alphaproteobacteria</taxon>
        <taxon>Acetobacterales</taxon>
        <taxon>Acetobacteraceae</taxon>
        <taxon>Rhodopila</taxon>
    </lineage>
</organism>
<comment type="caution">
    <text evidence="6">The sequence shown here is derived from an EMBL/GenBank/DDBJ whole genome shotgun (WGS) entry which is preliminary data.</text>
</comment>
<dbReference type="GO" id="GO:0003700">
    <property type="term" value="F:DNA-binding transcription factor activity"/>
    <property type="evidence" value="ECO:0007669"/>
    <property type="project" value="InterPro"/>
</dbReference>
<dbReference type="EMBL" id="NHRY01000078">
    <property type="protein sequence ID" value="PPQ35109.1"/>
    <property type="molecule type" value="Genomic_DNA"/>
</dbReference>
<accession>A0A2S6NJX2</accession>
<evidence type="ECO:0000256" key="4">
    <source>
        <dbReference type="SAM" id="MobiDB-lite"/>
    </source>
</evidence>